<dbReference type="OrthoDB" id="3636725at2"/>
<keyword evidence="6" id="KW-1185">Reference proteome</keyword>
<keyword evidence="3" id="KW-0963">Cytoplasm</keyword>
<comment type="similarity">
    <text evidence="2">Belongs to the EspG family.</text>
</comment>
<name>A0A558B4U6_9PSEU</name>
<evidence type="ECO:0000256" key="2">
    <source>
        <dbReference type="ARBA" id="ARBA00006411"/>
    </source>
</evidence>
<organism evidence="5 6">
    <name type="scientific">Amycolatopsis rhizosphaerae</name>
    <dbReference type="NCBI Taxonomy" id="2053003"/>
    <lineage>
        <taxon>Bacteria</taxon>
        <taxon>Bacillati</taxon>
        <taxon>Actinomycetota</taxon>
        <taxon>Actinomycetes</taxon>
        <taxon>Pseudonocardiales</taxon>
        <taxon>Pseudonocardiaceae</taxon>
        <taxon>Amycolatopsis</taxon>
    </lineage>
</organism>
<reference evidence="5 6" key="2">
    <citation type="submission" date="2019-08" db="EMBL/GenBank/DDBJ databases">
        <title>Amycolatopsis acidicola sp. nov., isolated from peat swamp forest soil.</title>
        <authorList>
            <person name="Srisuk N."/>
        </authorList>
    </citation>
    <scope>NUCLEOTIDE SEQUENCE [LARGE SCALE GENOMIC DNA]</scope>
    <source>
        <strain evidence="5 6">TBRC 6029</strain>
    </source>
</reference>
<comment type="subcellular location">
    <subcellularLocation>
        <location evidence="1">Cytoplasm</location>
    </subcellularLocation>
</comment>
<sequence length="269" mass="29821">MGGCRRGANTVRFDADLTELDFLAEDLELGRFIAPHELPYFGESGTERAARRERFRQRLHRDGWLSRGGGLRADFEELLRIWAEPEVVLTQVVNVVEAGRRLLYRGGWRGRTGVLTSQKGTVLSFGELRPAQVVDRLVGFLPDWEPVHGAPVTYVQVGGVHPGGPDHGENFFGGIDAVPTNASGGPRAAERFFTAPVVRAGAITCSVREPGTRTRRGREVEVGSLTWFDTTGGRFFLTTETLSDGAERHTLTPADRARIAQWLRDRLNR</sequence>
<evidence type="ECO:0000256" key="1">
    <source>
        <dbReference type="ARBA" id="ARBA00004496"/>
    </source>
</evidence>
<evidence type="ECO:0000313" key="5">
    <source>
        <dbReference type="EMBL" id="TVT31541.1"/>
    </source>
</evidence>
<accession>A0A558B4U6</accession>
<dbReference type="EMBL" id="VJWX01000388">
    <property type="protein sequence ID" value="TVT31541.1"/>
    <property type="molecule type" value="Genomic_DNA"/>
</dbReference>
<comment type="caution">
    <text evidence="5">The sequence shown here is derived from an EMBL/GenBank/DDBJ whole genome shotgun (WGS) entry which is preliminary data.</text>
</comment>
<dbReference type="Proteomes" id="UP000320011">
    <property type="component" value="Unassembled WGS sequence"/>
</dbReference>
<reference evidence="5 6" key="1">
    <citation type="submission" date="2019-07" db="EMBL/GenBank/DDBJ databases">
        <authorList>
            <person name="Duangmal K."/>
            <person name="Teo W.F.A."/>
        </authorList>
    </citation>
    <scope>NUCLEOTIDE SEQUENCE [LARGE SCALE GENOMIC DNA]</scope>
    <source>
        <strain evidence="5 6">TBRC 6029</strain>
    </source>
</reference>
<gene>
    <name evidence="5" type="ORF">FNH05_28240</name>
</gene>
<dbReference type="Pfam" id="PF14011">
    <property type="entry name" value="ESX-1_EspG"/>
    <property type="match status" value="1"/>
</dbReference>
<evidence type="ECO:0000256" key="4">
    <source>
        <dbReference type="ARBA" id="ARBA00023186"/>
    </source>
</evidence>
<proteinExistence type="inferred from homology"/>
<dbReference type="InterPro" id="IPR025734">
    <property type="entry name" value="EspG"/>
</dbReference>
<protein>
    <submittedName>
        <fullName evidence="5">ESX secretion-associated protein EspG</fullName>
    </submittedName>
</protein>
<dbReference type="AlphaFoldDB" id="A0A558B4U6"/>
<evidence type="ECO:0000313" key="6">
    <source>
        <dbReference type="Proteomes" id="UP000320011"/>
    </source>
</evidence>
<evidence type="ECO:0000256" key="3">
    <source>
        <dbReference type="ARBA" id="ARBA00022490"/>
    </source>
</evidence>
<keyword evidence="4" id="KW-0143">Chaperone</keyword>